<keyword evidence="3" id="KW-0479">Metal-binding</keyword>
<evidence type="ECO:0000256" key="3">
    <source>
        <dbReference type="ARBA" id="ARBA00022723"/>
    </source>
</evidence>
<evidence type="ECO:0000313" key="6">
    <source>
        <dbReference type="EMBL" id="KAF2547070.1"/>
    </source>
</evidence>
<protein>
    <submittedName>
        <fullName evidence="6">Uncharacterized protein</fullName>
    </submittedName>
</protein>
<dbReference type="EMBL" id="QGKY02001925">
    <property type="protein sequence ID" value="KAF2547070.1"/>
    <property type="molecule type" value="Genomic_DNA"/>
</dbReference>
<dbReference type="AlphaFoldDB" id="A0A8S9GPX6"/>
<proteinExistence type="inferred from homology"/>
<dbReference type="GO" id="GO:0000118">
    <property type="term" value="C:histone deacetylase complex"/>
    <property type="evidence" value="ECO:0007669"/>
    <property type="project" value="TreeGrafter"/>
</dbReference>
<dbReference type="GO" id="GO:0000785">
    <property type="term" value="C:chromatin"/>
    <property type="evidence" value="ECO:0007669"/>
    <property type="project" value="TreeGrafter"/>
</dbReference>
<dbReference type="GO" id="GO:0006357">
    <property type="term" value="P:regulation of transcription by RNA polymerase II"/>
    <property type="evidence" value="ECO:0007669"/>
    <property type="project" value="TreeGrafter"/>
</dbReference>
<evidence type="ECO:0000256" key="5">
    <source>
        <dbReference type="SAM" id="Coils"/>
    </source>
</evidence>
<dbReference type="InterPro" id="IPR045109">
    <property type="entry name" value="LSDs-like"/>
</dbReference>
<comment type="subcellular location">
    <subcellularLocation>
        <location evidence="1">Nucleus</location>
    </subcellularLocation>
</comment>
<accession>A0A8S9GPX6</accession>
<dbReference type="PANTHER" id="PTHR12549">
    <property type="entry name" value="JMJC DOMAIN-CONTAINING HISTONE DEMETHYLATION PROTEIN"/>
    <property type="match status" value="1"/>
</dbReference>
<keyword evidence="5" id="KW-0175">Coiled coil</keyword>
<dbReference type="GO" id="GO:0032454">
    <property type="term" value="F:histone H3K9 demethylase activity"/>
    <property type="evidence" value="ECO:0007669"/>
    <property type="project" value="InterPro"/>
</dbReference>
<keyword evidence="4" id="KW-0539">Nucleus</keyword>
<comment type="caution">
    <text evidence="6">The sequence shown here is derived from an EMBL/GenBank/DDBJ whole genome shotgun (WGS) entry which is preliminary data.</text>
</comment>
<evidence type="ECO:0000256" key="1">
    <source>
        <dbReference type="ARBA" id="ARBA00004123"/>
    </source>
</evidence>
<evidence type="ECO:0000256" key="4">
    <source>
        <dbReference type="ARBA" id="ARBA00023242"/>
    </source>
</evidence>
<organism evidence="6">
    <name type="scientific">Brassica cretica</name>
    <name type="common">Mustard</name>
    <dbReference type="NCBI Taxonomy" id="69181"/>
    <lineage>
        <taxon>Eukaryota</taxon>
        <taxon>Viridiplantae</taxon>
        <taxon>Streptophyta</taxon>
        <taxon>Embryophyta</taxon>
        <taxon>Tracheophyta</taxon>
        <taxon>Spermatophyta</taxon>
        <taxon>Magnoliopsida</taxon>
        <taxon>eudicotyledons</taxon>
        <taxon>Gunneridae</taxon>
        <taxon>Pentapetalae</taxon>
        <taxon>rosids</taxon>
        <taxon>malvids</taxon>
        <taxon>Brassicales</taxon>
        <taxon>Brassicaceae</taxon>
        <taxon>Brassiceae</taxon>
        <taxon>Brassica</taxon>
    </lineage>
</organism>
<reference evidence="6" key="1">
    <citation type="submission" date="2019-12" db="EMBL/GenBank/DDBJ databases">
        <title>Genome sequencing and annotation of Brassica cretica.</title>
        <authorList>
            <person name="Studholme D.J."/>
            <person name="Sarris P.F."/>
        </authorList>
    </citation>
    <scope>NUCLEOTIDE SEQUENCE</scope>
    <source>
        <strain evidence="6">PFS-102/07</strain>
        <tissue evidence="6">Leaf</tissue>
    </source>
</reference>
<dbReference type="PANTHER" id="PTHR12549:SF11">
    <property type="entry name" value="LYSINE-SPECIFIC DEMETHYLASE JMJ25"/>
    <property type="match status" value="1"/>
</dbReference>
<name>A0A8S9GPX6_BRACR</name>
<dbReference type="GO" id="GO:0046872">
    <property type="term" value="F:metal ion binding"/>
    <property type="evidence" value="ECO:0007669"/>
    <property type="project" value="UniProtKB-KW"/>
</dbReference>
<dbReference type="GO" id="GO:0003712">
    <property type="term" value="F:transcription coregulator activity"/>
    <property type="evidence" value="ECO:0007669"/>
    <property type="project" value="TreeGrafter"/>
</dbReference>
<feature type="coiled-coil region" evidence="5">
    <location>
        <begin position="49"/>
        <end position="106"/>
    </location>
</feature>
<gene>
    <name evidence="6" type="ORF">F2Q70_00023801</name>
</gene>
<evidence type="ECO:0000256" key="2">
    <source>
        <dbReference type="ARBA" id="ARBA00006801"/>
    </source>
</evidence>
<comment type="similarity">
    <text evidence="2">Belongs to the JARID1 histone demethylase family.</text>
</comment>
<dbReference type="GO" id="GO:0031490">
    <property type="term" value="F:chromatin DNA binding"/>
    <property type="evidence" value="ECO:0007669"/>
    <property type="project" value="TreeGrafter"/>
</dbReference>
<dbReference type="Gene3D" id="2.60.120.650">
    <property type="entry name" value="Cupin"/>
    <property type="match status" value="1"/>
</dbReference>
<sequence>MPFVERQTNLALNLAEADIEMNARSLAEAEYLNYQNEHDFVAVNVLTHVSEVTIKEEEKKSTIEKLKRKHAAQDVKELFGSVPNYKEKIEIIENTSEEEVKNLEADGGALWDIFRREDVPKLEKYLLSHQKEFRHFFCSPVSKENK</sequence>